<accession>A0A7S3D3J9</accession>
<dbReference type="InterPro" id="IPR050600">
    <property type="entry name" value="SETD3_SETD6_MTase"/>
</dbReference>
<dbReference type="Gene3D" id="3.90.1410.10">
    <property type="entry name" value="set domain protein methyltransferase, domain 1"/>
    <property type="match status" value="1"/>
</dbReference>
<protein>
    <recommendedName>
        <fullName evidence="3">SET domain-containing protein</fullName>
    </recommendedName>
</protein>
<dbReference type="SUPFAM" id="SSF82199">
    <property type="entry name" value="SET domain"/>
    <property type="match status" value="1"/>
</dbReference>
<evidence type="ECO:0000313" key="2">
    <source>
        <dbReference type="EMBL" id="CAE0245381.1"/>
    </source>
</evidence>
<dbReference type="CDD" id="cd10527">
    <property type="entry name" value="SET_LSMT"/>
    <property type="match status" value="1"/>
</dbReference>
<reference evidence="2" key="1">
    <citation type="submission" date="2021-01" db="EMBL/GenBank/DDBJ databases">
        <authorList>
            <person name="Corre E."/>
            <person name="Pelletier E."/>
            <person name="Niang G."/>
            <person name="Scheremetjew M."/>
            <person name="Finn R."/>
            <person name="Kale V."/>
            <person name="Holt S."/>
            <person name="Cochrane G."/>
            <person name="Meng A."/>
            <person name="Brown T."/>
            <person name="Cohen L."/>
        </authorList>
    </citation>
    <scope>NUCLEOTIDE SEQUENCE</scope>
    <source>
        <strain evidence="2">NIES-2562</strain>
    </source>
</reference>
<dbReference type="PANTHER" id="PTHR13271">
    <property type="entry name" value="UNCHARACTERIZED PUTATIVE METHYLTRANSFERASE"/>
    <property type="match status" value="1"/>
</dbReference>
<feature type="chain" id="PRO_5030801757" description="SET domain-containing protein" evidence="1">
    <location>
        <begin position="19"/>
        <end position="586"/>
    </location>
</feature>
<dbReference type="AlphaFoldDB" id="A0A7S3D3J9"/>
<organism evidence="2">
    <name type="scientific">Palpitomonas bilix</name>
    <dbReference type="NCBI Taxonomy" id="652834"/>
    <lineage>
        <taxon>Eukaryota</taxon>
        <taxon>Eukaryota incertae sedis</taxon>
    </lineage>
</organism>
<evidence type="ECO:0008006" key="3">
    <source>
        <dbReference type="Google" id="ProtNLM"/>
    </source>
</evidence>
<gene>
    <name evidence="2" type="ORF">PBIL07802_LOCUS7562</name>
</gene>
<name>A0A7S3D3J9_9EUKA</name>
<feature type="signal peptide" evidence="1">
    <location>
        <begin position="1"/>
        <end position="18"/>
    </location>
</feature>
<dbReference type="EMBL" id="HBIB01011639">
    <property type="protein sequence ID" value="CAE0245381.1"/>
    <property type="molecule type" value="Transcribed_RNA"/>
</dbReference>
<dbReference type="InterPro" id="IPR046341">
    <property type="entry name" value="SET_dom_sf"/>
</dbReference>
<dbReference type="GO" id="GO:0016279">
    <property type="term" value="F:protein-lysine N-methyltransferase activity"/>
    <property type="evidence" value="ECO:0007669"/>
    <property type="project" value="TreeGrafter"/>
</dbReference>
<sequence length="586" mass="65803">MHWTSLLCVSILLYSTFGSRCPELNTLHGTKSSLLRLKELVAGEIASLRELSALRDAEQEIEVDLTQSFEDWCREKASLHPYLEFRRIQRGNVKKAGIKQKVVNLLSEGGMGVFAVSPISRGETLVDVDIKYVLRVKDVERLPYEWKEMLTPNSTYFSRKEFDDGRIEVQPSKTTSSNFALLALVLLYEHHAQHLSGKGDMDYRDTIAGEDMSIYHDSLPAPSTHGYPATWPQPFVDAIKNTTIGRVIGQLRPIFLQEYKDMIDVEKCASLCESGGAVSFEMYVWARSIVRAYAFSVGDWQQAQQSDFTALAVPGFIPPEANAPDTGSGSEIEPMLVPCLDRFNHRSLGPKGDFEGASATAILDINTDEEVFFSYGSTDNRILLAGYGFVDLSSKGVTFQFLDVIDLKALLYSRKRDSDDMRIWKLNRLHEIVEARVPGILEGTLRVPAREEDFLTNEAGESSALISALRILHLSENEILKYSEDMERRVISEKNEALVWLTLEKGLQERAKLLNDADRAIGTLLGCFKEAGTLLSSEKKGGAVQEWSRRVSVGIVIAEERQAMERVSKILRSNAQKFEHAIFRDE</sequence>
<proteinExistence type="predicted"/>
<keyword evidence="1" id="KW-0732">Signal</keyword>
<evidence type="ECO:0000256" key="1">
    <source>
        <dbReference type="SAM" id="SignalP"/>
    </source>
</evidence>